<gene>
    <name evidence="2" type="ORF">ODALV1_LOCUS12659</name>
</gene>
<accession>A0ABP1QSU7</accession>
<evidence type="ECO:0000313" key="2">
    <source>
        <dbReference type="EMBL" id="CAL8107394.1"/>
    </source>
</evidence>
<evidence type="ECO:0000256" key="1">
    <source>
        <dbReference type="SAM" id="Phobius"/>
    </source>
</evidence>
<feature type="transmembrane region" description="Helical" evidence="1">
    <location>
        <begin position="6"/>
        <end position="25"/>
    </location>
</feature>
<sequence length="201" mass="23219">MTKLYIYTFIPTLIVFFTPTCFGLASEAFYTIQNEGTQFCLSAGPVIRFEPEIKSVFKDGLVATRDCSTTKNLTAIDSSQEWLVKILKEDPRNFNFNVLLRMRNTVYIDKEINAELRGEFISYFPNALNLKGDQSMEESSQSQQFIITDTHTNKCLTDSETTQAYFGNCDDSFSKFQWWNFTLINNIDAMKADQQQQKQQH</sequence>
<organism evidence="2 3">
    <name type="scientific">Orchesella dallaii</name>
    <dbReference type="NCBI Taxonomy" id="48710"/>
    <lineage>
        <taxon>Eukaryota</taxon>
        <taxon>Metazoa</taxon>
        <taxon>Ecdysozoa</taxon>
        <taxon>Arthropoda</taxon>
        <taxon>Hexapoda</taxon>
        <taxon>Collembola</taxon>
        <taxon>Entomobryomorpha</taxon>
        <taxon>Entomobryoidea</taxon>
        <taxon>Orchesellidae</taxon>
        <taxon>Orchesellinae</taxon>
        <taxon>Orchesella</taxon>
    </lineage>
</organism>
<name>A0ABP1QSU7_9HEXA</name>
<keyword evidence="1" id="KW-0812">Transmembrane</keyword>
<proteinExistence type="predicted"/>
<comment type="caution">
    <text evidence="2">The sequence shown here is derived from an EMBL/GenBank/DDBJ whole genome shotgun (WGS) entry which is preliminary data.</text>
</comment>
<keyword evidence="3" id="KW-1185">Reference proteome</keyword>
<protein>
    <submittedName>
        <fullName evidence="2">Uncharacterized protein</fullName>
    </submittedName>
</protein>
<dbReference type="EMBL" id="CAXLJM020000038">
    <property type="protein sequence ID" value="CAL8107394.1"/>
    <property type="molecule type" value="Genomic_DNA"/>
</dbReference>
<evidence type="ECO:0000313" key="3">
    <source>
        <dbReference type="Proteomes" id="UP001642540"/>
    </source>
</evidence>
<keyword evidence="1" id="KW-1133">Transmembrane helix</keyword>
<dbReference type="Proteomes" id="UP001642540">
    <property type="component" value="Unassembled WGS sequence"/>
</dbReference>
<reference evidence="2 3" key="1">
    <citation type="submission" date="2024-08" db="EMBL/GenBank/DDBJ databases">
        <authorList>
            <person name="Cucini C."/>
            <person name="Frati F."/>
        </authorList>
    </citation>
    <scope>NUCLEOTIDE SEQUENCE [LARGE SCALE GENOMIC DNA]</scope>
</reference>
<keyword evidence="1" id="KW-0472">Membrane</keyword>